<evidence type="ECO:0000256" key="1">
    <source>
        <dbReference type="ARBA" id="ARBA00008779"/>
    </source>
</evidence>
<dbReference type="SUPFAM" id="SSF53649">
    <property type="entry name" value="Alkaline phosphatase-like"/>
    <property type="match status" value="1"/>
</dbReference>
<name>A0A518C9Q1_9BACT</name>
<dbReference type="PANTHER" id="PTHR42693:SF53">
    <property type="entry name" value="ENDO-4-O-SULFATASE"/>
    <property type="match status" value="1"/>
</dbReference>
<dbReference type="Pfam" id="PF00884">
    <property type="entry name" value="Sulfatase"/>
    <property type="match status" value="1"/>
</dbReference>
<accession>A0A518C9Q1</accession>
<dbReference type="EC" id="3.1.6.1" evidence="5"/>
<dbReference type="Gene3D" id="3.40.720.10">
    <property type="entry name" value="Alkaline Phosphatase, subunit A"/>
    <property type="match status" value="1"/>
</dbReference>
<keyword evidence="6" id="KW-1185">Reference proteome</keyword>
<organism evidence="5 6">
    <name type="scientific">Bremerella volcania</name>
    <dbReference type="NCBI Taxonomy" id="2527984"/>
    <lineage>
        <taxon>Bacteria</taxon>
        <taxon>Pseudomonadati</taxon>
        <taxon>Planctomycetota</taxon>
        <taxon>Planctomycetia</taxon>
        <taxon>Pirellulales</taxon>
        <taxon>Pirellulaceae</taxon>
        <taxon>Bremerella</taxon>
    </lineage>
</organism>
<dbReference type="RefSeq" id="WP_165698768.1">
    <property type="nucleotide sequence ID" value="NZ_CP036289.1"/>
</dbReference>
<dbReference type="GO" id="GO:0004065">
    <property type="term" value="F:arylsulfatase activity"/>
    <property type="evidence" value="ECO:0007669"/>
    <property type="project" value="UniProtKB-EC"/>
</dbReference>
<evidence type="ECO:0000256" key="3">
    <source>
        <dbReference type="SAM" id="SignalP"/>
    </source>
</evidence>
<comment type="similarity">
    <text evidence="1">Belongs to the sulfatase family.</text>
</comment>
<dbReference type="InterPro" id="IPR000917">
    <property type="entry name" value="Sulfatase_N"/>
</dbReference>
<dbReference type="AlphaFoldDB" id="A0A518C9Q1"/>
<dbReference type="InterPro" id="IPR017850">
    <property type="entry name" value="Alkaline_phosphatase_core_sf"/>
</dbReference>
<keyword evidence="3" id="KW-0732">Signal</keyword>
<feature type="chain" id="PRO_5021764414" evidence="3">
    <location>
        <begin position="22"/>
        <end position="477"/>
    </location>
</feature>
<keyword evidence="2 5" id="KW-0378">Hydrolase</keyword>
<dbReference type="KEGG" id="bvo:Pan97_29850"/>
<evidence type="ECO:0000313" key="6">
    <source>
        <dbReference type="Proteomes" id="UP000318626"/>
    </source>
</evidence>
<feature type="signal peptide" evidence="3">
    <location>
        <begin position="1"/>
        <end position="21"/>
    </location>
</feature>
<dbReference type="Proteomes" id="UP000318626">
    <property type="component" value="Chromosome"/>
</dbReference>
<evidence type="ECO:0000259" key="4">
    <source>
        <dbReference type="Pfam" id="PF00884"/>
    </source>
</evidence>
<reference evidence="6" key="1">
    <citation type="submission" date="2019-02" db="EMBL/GenBank/DDBJ databases">
        <title>Deep-cultivation of Planctomycetes and their phenomic and genomic characterization uncovers novel biology.</title>
        <authorList>
            <person name="Wiegand S."/>
            <person name="Jogler M."/>
            <person name="Boedeker C."/>
            <person name="Pinto D."/>
            <person name="Vollmers J."/>
            <person name="Rivas-Marin E."/>
            <person name="Kohn T."/>
            <person name="Peeters S.H."/>
            <person name="Heuer A."/>
            <person name="Rast P."/>
            <person name="Oberbeckmann S."/>
            <person name="Bunk B."/>
            <person name="Jeske O."/>
            <person name="Meyerdierks A."/>
            <person name="Storesund J.E."/>
            <person name="Kallscheuer N."/>
            <person name="Luecker S."/>
            <person name="Lage O.M."/>
            <person name="Pohl T."/>
            <person name="Merkel B.J."/>
            <person name="Hornburger P."/>
            <person name="Mueller R.-W."/>
            <person name="Bruemmer F."/>
            <person name="Labrenz M."/>
            <person name="Spormann A.M."/>
            <person name="Op den Camp H."/>
            <person name="Overmann J."/>
            <person name="Amann R."/>
            <person name="Jetten M.S.M."/>
            <person name="Mascher T."/>
            <person name="Medema M.H."/>
            <person name="Devos D.P."/>
            <person name="Kaster A.-K."/>
            <person name="Ovreas L."/>
            <person name="Rohde M."/>
            <person name="Galperin M.Y."/>
            <person name="Jogler C."/>
        </authorList>
    </citation>
    <scope>NUCLEOTIDE SEQUENCE [LARGE SCALE GENOMIC DNA]</scope>
    <source>
        <strain evidence="6">Pan97</strain>
    </source>
</reference>
<protein>
    <submittedName>
        <fullName evidence="5">Arylsulfatase</fullName>
        <ecNumber evidence="5">3.1.6.1</ecNumber>
    </submittedName>
</protein>
<feature type="domain" description="Sulfatase N-terminal" evidence="4">
    <location>
        <begin position="25"/>
        <end position="289"/>
    </location>
</feature>
<evidence type="ECO:0000256" key="2">
    <source>
        <dbReference type="ARBA" id="ARBA00022801"/>
    </source>
</evidence>
<gene>
    <name evidence="5" type="ORF">Pan97_29850</name>
</gene>
<dbReference type="InterPro" id="IPR050738">
    <property type="entry name" value="Sulfatase"/>
</dbReference>
<evidence type="ECO:0000313" key="5">
    <source>
        <dbReference type="EMBL" id="QDU75941.1"/>
    </source>
</evidence>
<sequence length="477" mass="53762" precursor="true">MHILRTLVLVAVCSLTSAAMAAERPNIVWIIADDLSPELGCYGYQGVSTPNIDRLANQGHRYTAAFSTAPVCSSSRSAFITGVYQTATGTHHHRTEVKRPLPSPVAPILALLKDAGYYLSNGNNTLTRAGKTDYNFTTTGNLFDGIDWSKRAQGQPFFAQVQIHEPHRPFVQAKDVTRADDVEIPTYYPQHPVIRADWANYLASIETLDQHVGALLQRLEKEGELDNTVIFFFGDHGRPHYRDKQWLYDGGLRVPLLVRWPGHLQPGVVKPHLVSLIDVSAATIAAAGIAVPPWMDGQDFLASDFKGRERIFAARDRCGDAVDRIRCVRTDSFKYIRNDFPERPYTQTSSYKELQYPGMTVARVLKQQGKLEGPPAAFWEESRPAEELYDLNADPDETNNVAGDPKYQKVLADLRGDLDQWIADTNDQGYQPEPKLQDTLKASRKWSDKAYDRRGMTRDVEPQAYLEWWEKELGLKQ</sequence>
<dbReference type="CDD" id="cd16027">
    <property type="entry name" value="SGSH"/>
    <property type="match status" value="1"/>
</dbReference>
<dbReference type="EMBL" id="CP036289">
    <property type="protein sequence ID" value="QDU75941.1"/>
    <property type="molecule type" value="Genomic_DNA"/>
</dbReference>
<proteinExistence type="inferred from homology"/>
<dbReference type="PANTHER" id="PTHR42693">
    <property type="entry name" value="ARYLSULFATASE FAMILY MEMBER"/>
    <property type="match status" value="1"/>
</dbReference>